<comment type="caution">
    <text evidence="7">The sequence shown here is derived from an EMBL/GenBank/DDBJ whole genome shotgun (WGS) entry which is preliminary data.</text>
</comment>
<dbReference type="SUPFAM" id="SSF58014">
    <property type="entry name" value="Coiled-coil domain of nucleotide exchange factor GrpE"/>
    <property type="match status" value="1"/>
</dbReference>
<dbReference type="GO" id="GO:0042803">
    <property type="term" value="F:protein homodimerization activity"/>
    <property type="evidence" value="ECO:0007669"/>
    <property type="project" value="InterPro"/>
</dbReference>
<evidence type="ECO:0000256" key="3">
    <source>
        <dbReference type="HAMAP-Rule" id="MF_01151"/>
    </source>
</evidence>
<dbReference type="GO" id="GO:0006457">
    <property type="term" value="P:protein folding"/>
    <property type="evidence" value="ECO:0007669"/>
    <property type="project" value="InterPro"/>
</dbReference>
<accession>A0A1L9AWV8</accession>
<feature type="region of interest" description="Disordered" evidence="6">
    <location>
        <begin position="159"/>
        <end position="178"/>
    </location>
</feature>
<comment type="subcellular location">
    <subcellularLocation>
        <location evidence="3">Cytoplasm</location>
    </subcellularLocation>
</comment>
<evidence type="ECO:0000256" key="5">
    <source>
        <dbReference type="RuleBase" id="RU004478"/>
    </source>
</evidence>
<evidence type="ECO:0000313" key="7">
    <source>
        <dbReference type="EMBL" id="OJH34490.1"/>
    </source>
</evidence>
<dbReference type="PANTHER" id="PTHR21237">
    <property type="entry name" value="GRPE PROTEIN"/>
    <property type="match status" value="1"/>
</dbReference>
<reference evidence="7 8" key="2">
    <citation type="submission" date="2016-12" db="EMBL/GenBank/DDBJ databases">
        <title>Draft Genome Sequence of Cystobacter ferrugineus Strain Cbfe23.</title>
        <authorList>
            <person name="Akbar S."/>
            <person name="Dowd S.E."/>
            <person name="Stevens D.C."/>
        </authorList>
    </citation>
    <scope>NUCLEOTIDE SEQUENCE [LARGE SCALE GENOMIC DNA]</scope>
    <source>
        <strain evidence="7 8">Cbfe23</strain>
    </source>
</reference>
<sequence length="212" mass="23305">MNGNSRTDDRSQETQAQEPVVTSPEAAPDASAQPSQTAQPESPQAASEASAEVERLQAELASTRRRVDQLARAYQELEKDREEFKQRLSRERERMLDVERGKVATMLLEAVDELDLCLSMGGADASSGLAKGVKMIRDGLLGKLQQAGVERLQLVGQPYDPNTAEATDMEITPNPEEDQRVVAEARAGYRMKDRVIRPARVKVAKYVAPAKA</sequence>
<comment type="subunit">
    <text evidence="3">Homodimer.</text>
</comment>
<keyword evidence="3" id="KW-0963">Cytoplasm</keyword>
<keyword evidence="8" id="KW-1185">Reference proteome</keyword>
<comment type="similarity">
    <text evidence="1 3 5">Belongs to the GrpE family.</text>
</comment>
<evidence type="ECO:0000256" key="4">
    <source>
        <dbReference type="RuleBase" id="RU000639"/>
    </source>
</evidence>
<dbReference type="InterPro" id="IPR013805">
    <property type="entry name" value="GrpE_CC"/>
</dbReference>
<dbReference type="OrthoDB" id="9789811at2"/>
<protein>
    <recommendedName>
        <fullName evidence="3 4">Protein GrpE</fullName>
    </recommendedName>
    <alternativeName>
        <fullName evidence="3">HSP-70 cofactor</fullName>
    </alternativeName>
</protein>
<dbReference type="InterPro" id="IPR000740">
    <property type="entry name" value="GrpE"/>
</dbReference>
<dbReference type="RefSeq" id="WP_071904321.1">
    <property type="nucleotide sequence ID" value="NZ_MPIN01000018.1"/>
</dbReference>
<dbReference type="SUPFAM" id="SSF51064">
    <property type="entry name" value="Head domain of nucleotide exchange factor GrpE"/>
    <property type="match status" value="1"/>
</dbReference>
<reference evidence="8" key="1">
    <citation type="submission" date="2016-11" db="EMBL/GenBank/DDBJ databases">
        <authorList>
            <person name="Shukria A."/>
            <person name="Stevens D.C."/>
        </authorList>
    </citation>
    <scope>NUCLEOTIDE SEQUENCE [LARGE SCALE GENOMIC DNA]</scope>
    <source>
        <strain evidence="8">Cbfe23</strain>
    </source>
</reference>
<dbReference type="PANTHER" id="PTHR21237:SF23">
    <property type="entry name" value="GRPE PROTEIN HOMOLOG, MITOCHONDRIAL"/>
    <property type="match status" value="1"/>
</dbReference>
<gene>
    <name evidence="3" type="primary">grpE</name>
    <name evidence="7" type="ORF">BON30_42510</name>
</gene>
<evidence type="ECO:0000256" key="2">
    <source>
        <dbReference type="ARBA" id="ARBA00023186"/>
    </source>
</evidence>
<dbReference type="EMBL" id="MPIN01000018">
    <property type="protein sequence ID" value="OJH34490.1"/>
    <property type="molecule type" value="Genomic_DNA"/>
</dbReference>
<dbReference type="InterPro" id="IPR009012">
    <property type="entry name" value="GrpE_head"/>
</dbReference>
<dbReference type="Pfam" id="PF01025">
    <property type="entry name" value="GrpE"/>
    <property type="match status" value="1"/>
</dbReference>
<comment type="function">
    <text evidence="3 4">Participates actively in the response to hyperosmotic and heat shock by preventing the aggregation of stress-denatured proteins, in association with DnaK and GrpE. It is the nucleotide exchange factor for DnaK and may function as a thermosensor. Unfolded proteins bind initially to DnaJ; upon interaction with the DnaJ-bound protein, DnaK hydrolyzes its bound ATP, resulting in the formation of a stable complex. GrpE releases ADP from DnaK; ATP binding to DnaK triggers the release of the substrate protein, thus completing the reaction cycle. Several rounds of ATP-dependent interactions between DnaJ, DnaK and GrpE are required for fully efficient folding.</text>
</comment>
<feature type="compositionally biased region" description="Basic and acidic residues" evidence="6">
    <location>
        <begin position="1"/>
        <end position="12"/>
    </location>
</feature>
<dbReference type="Gene3D" id="2.30.22.10">
    <property type="entry name" value="Head domain of nucleotide exchange factor GrpE"/>
    <property type="match status" value="1"/>
</dbReference>
<feature type="compositionally biased region" description="Low complexity" evidence="6">
    <location>
        <begin position="38"/>
        <end position="50"/>
    </location>
</feature>
<dbReference type="Proteomes" id="UP000182229">
    <property type="component" value="Unassembled WGS sequence"/>
</dbReference>
<dbReference type="GO" id="GO:0051082">
    <property type="term" value="F:unfolded protein binding"/>
    <property type="evidence" value="ECO:0007669"/>
    <property type="project" value="TreeGrafter"/>
</dbReference>
<feature type="region of interest" description="Disordered" evidence="6">
    <location>
        <begin position="1"/>
        <end position="55"/>
    </location>
</feature>
<dbReference type="GO" id="GO:0051087">
    <property type="term" value="F:protein-folding chaperone binding"/>
    <property type="evidence" value="ECO:0007669"/>
    <property type="project" value="InterPro"/>
</dbReference>
<dbReference type="PROSITE" id="PS01071">
    <property type="entry name" value="GRPE"/>
    <property type="match status" value="1"/>
</dbReference>
<keyword evidence="3 4" id="KW-0346">Stress response</keyword>
<organism evidence="7 8">
    <name type="scientific">Cystobacter ferrugineus</name>
    <dbReference type="NCBI Taxonomy" id="83449"/>
    <lineage>
        <taxon>Bacteria</taxon>
        <taxon>Pseudomonadati</taxon>
        <taxon>Myxococcota</taxon>
        <taxon>Myxococcia</taxon>
        <taxon>Myxococcales</taxon>
        <taxon>Cystobacterineae</taxon>
        <taxon>Archangiaceae</taxon>
        <taxon>Cystobacter</taxon>
    </lineage>
</organism>
<keyword evidence="2 3" id="KW-0143">Chaperone</keyword>
<evidence type="ECO:0000313" key="8">
    <source>
        <dbReference type="Proteomes" id="UP000182229"/>
    </source>
</evidence>
<dbReference type="STRING" id="83449.BON30_42510"/>
<proteinExistence type="inferred from homology"/>
<evidence type="ECO:0000256" key="6">
    <source>
        <dbReference type="SAM" id="MobiDB-lite"/>
    </source>
</evidence>
<evidence type="ECO:0000256" key="1">
    <source>
        <dbReference type="ARBA" id="ARBA00009054"/>
    </source>
</evidence>
<dbReference type="GO" id="GO:0005737">
    <property type="term" value="C:cytoplasm"/>
    <property type="evidence" value="ECO:0007669"/>
    <property type="project" value="UniProtKB-SubCell"/>
</dbReference>
<dbReference type="GO" id="GO:0000774">
    <property type="term" value="F:adenyl-nucleotide exchange factor activity"/>
    <property type="evidence" value="ECO:0007669"/>
    <property type="project" value="InterPro"/>
</dbReference>
<dbReference type="HAMAP" id="MF_01151">
    <property type="entry name" value="GrpE"/>
    <property type="match status" value="1"/>
</dbReference>
<dbReference type="Gene3D" id="3.90.20.20">
    <property type="match status" value="1"/>
</dbReference>
<dbReference type="AlphaFoldDB" id="A0A1L9AWV8"/>
<name>A0A1L9AWV8_9BACT</name>
<dbReference type="PRINTS" id="PR00773">
    <property type="entry name" value="GRPEPROTEIN"/>
</dbReference>